<evidence type="ECO:0000313" key="3">
    <source>
        <dbReference type="Proteomes" id="UP001528912"/>
    </source>
</evidence>
<name>A0ABT6C8G4_9MICO</name>
<evidence type="ECO:0000313" key="2">
    <source>
        <dbReference type="EMBL" id="MDF8265207.1"/>
    </source>
</evidence>
<organism evidence="2 3">
    <name type="scientific">Luteipulveratus flavus</name>
    <dbReference type="NCBI Taxonomy" id="3031728"/>
    <lineage>
        <taxon>Bacteria</taxon>
        <taxon>Bacillati</taxon>
        <taxon>Actinomycetota</taxon>
        <taxon>Actinomycetes</taxon>
        <taxon>Micrococcales</taxon>
        <taxon>Dermacoccaceae</taxon>
        <taxon>Luteipulveratus</taxon>
    </lineage>
</organism>
<proteinExistence type="predicted"/>
<feature type="transmembrane region" description="Helical" evidence="1">
    <location>
        <begin position="59"/>
        <end position="81"/>
    </location>
</feature>
<feature type="transmembrane region" description="Helical" evidence="1">
    <location>
        <begin position="20"/>
        <end position="39"/>
    </location>
</feature>
<dbReference type="InterPro" id="IPR025058">
    <property type="entry name" value="DUF3995"/>
</dbReference>
<dbReference type="EMBL" id="JAROAV010000032">
    <property type="protein sequence ID" value="MDF8265207.1"/>
    <property type="molecule type" value="Genomic_DNA"/>
</dbReference>
<dbReference type="Proteomes" id="UP001528912">
    <property type="component" value="Unassembled WGS sequence"/>
</dbReference>
<keyword evidence="1" id="KW-0472">Membrane</keyword>
<dbReference type="Pfam" id="PF13160">
    <property type="entry name" value="DUF3995"/>
    <property type="match status" value="1"/>
</dbReference>
<keyword evidence="1" id="KW-1133">Transmembrane helix</keyword>
<feature type="transmembrane region" description="Helical" evidence="1">
    <location>
        <begin position="93"/>
        <end position="116"/>
    </location>
</feature>
<comment type="caution">
    <text evidence="2">The sequence shown here is derived from an EMBL/GenBank/DDBJ whole genome shotgun (WGS) entry which is preliminary data.</text>
</comment>
<gene>
    <name evidence="2" type="ORF">P4R38_13200</name>
</gene>
<accession>A0ABT6C8G4</accession>
<dbReference type="RefSeq" id="WP_277192531.1">
    <property type="nucleotide sequence ID" value="NZ_JAROAV010000032.1"/>
</dbReference>
<feature type="transmembrane region" description="Helical" evidence="1">
    <location>
        <begin position="136"/>
        <end position="154"/>
    </location>
</feature>
<protein>
    <submittedName>
        <fullName evidence="2">DUF3995 domain-containing protein</fullName>
    </submittedName>
</protein>
<sequence>MATVGQDPTARTARSAPPALSAAAVAGVLHGAISLYWASGGDWLIETLGQRLLDAFADSRWVLFPVGVAKIAGAVVPLLLARRGLLNRVLWRVLCWIGALGLIVWGGLNTVVGNLVLADIIRPDGGYDHAGMVGHAWLWDPLFLLWGLCLAVGLRRSSGHQPPSMVRTSG</sequence>
<keyword evidence="1" id="KW-0812">Transmembrane</keyword>
<reference evidence="2 3" key="1">
    <citation type="submission" date="2023-03" db="EMBL/GenBank/DDBJ databases">
        <title>YIM 133296 draft genome.</title>
        <authorList>
            <person name="Xiong L."/>
        </authorList>
    </citation>
    <scope>NUCLEOTIDE SEQUENCE [LARGE SCALE GENOMIC DNA]</scope>
    <source>
        <strain evidence="2 3">YIM 133296</strain>
    </source>
</reference>
<evidence type="ECO:0000256" key="1">
    <source>
        <dbReference type="SAM" id="Phobius"/>
    </source>
</evidence>
<keyword evidence="3" id="KW-1185">Reference proteome</keyword>